<dbReference type="InterPro" id="IPR046347">
    <property type="entry name" value="bZIP_sf"/>
</dbReference>
<evidence type="ECO:0000256" key="3">
    <source>
        <dbReference type="ARBA" id="ARBA00023015"/>
    </source>
</evidence>
<evidence type="ECO:0000256" key="1">
    <source>
        <dbReference type="ARBA" id="ARBA00004123"/>
    </source>
</evidence>
<keyword evidence="5" id="KW-0804">Transcription</keyword>
<dbReference type="EMBL" id="FJOG01000022">
    <property type="protein sequence ID" value="CZR62921.1"/>
    <property type="molecule type" value="Genomic_DNA"/>
</dbReference>
<organism evidence="10 11">
    <name type="scientific">Phialocephala subalpina</name>
    <dbReference type="NCBI Taxonomy" id="576137"/>
    <lineage>
        <taxon>Eukaryota</taxon>
        <taxon>Fungi</taxon>
        <taxon>Dikarya</taxon>
        <taxon>Ascomycota</taxon>
        <taxon>Pezizomycotina</taxon>
        <taxon>Leotiomycetes</taxon>
        <taxon>Helotiales</taxon>
        <taxon>Mollisiaceae</taxon>
        <taxon>Phialocephala</taxon>
        <taxon>Phialocephala fortinii species complex</taxon>
    </lineage>
</organism>
<dbReference type="GO" id="GO:0000981">
    <property type="term" value="F:DNA-binding transcription factor activity, RNA polymerase II-specific"/>
    <property type="evidence" value="ECO:0007669"/>
    <property type="project" value="InterPro"/>
</dbReference>
<evidence type="ECO:0000313" key="10">
    <source>
        <dbReference type="EMBL" id="CZR62921.1"/>
    </source>
</evidence>
<evidence type="ECO:0000313" key="11">
    <source>
        <dbReference type="Proteomes" id="UP000184330"/>
    </source>
</evidence>
<evidence type="ECO:0000256" key="2">
    <source>
        <dbReference type="ARBA" id="ARBA00007163"/>
    </source>
</evidence>
<dbReference type="AlphaFoldDB" id="A0A1L7XD18"/>
<dbReference type="GO" id="GO:0003677">
    <property type="term" value="F:DNA binding"/>
    <property type="evidence" value="ECO:0007669"/>
    <property type="project" value="UniProtKB-KW"/>
</dbReference>
<dbReference type="PANTHER" id="PTHR46714:SF6">
    <property type="entry name" value="TRANSCRIPTIONAL ACTIVATOR HAC1"/>
    <property type="match status" value="1"/>
</dbReference>
<keyword evidence="4" id="KW-0238">DNA-binding</keyword>
<reference evidence="10 11" key="1">
    <citation type="submission" date="2016-03" db="EMBL/GenBank/DDBJ databases">
        <authorList>
            <person name="Ploux O."/>
        </authorList>
    </citation>
    <scope>NUCLEOTIDE SEQUENCE [LARGE SCALE GENOMIC DNA]</scope>
    <source>
        <strain evidence="10 11">UAMH 11012</strain>
    </source>
</reference>
<dbReference type="GO" id="GO:0005634">
    <property type="term" value="C:nucleus"/>
    <property type="evidence" value="ECO:0007669"/>
    <property type="project" value="UniProtKB-SubCell"/>
</dbReference>
<keyword evidence="3" id="KW-0805">Transcription regulation</keyword>
<feature type="compositionally biased region" description="Polar residues" evidence="8">
    <location>
        <begin position="207"/>
        <end position="222"/>
    </location>
</feature>
<dbReference type="GO" id="GO:0045944">
    <property type="term" value="P:positive regulation of transcription by RNA polymerase II"/>
    <property type="evidence" value="ECO:0007669"/>
    <property type="project" value="InterPro"/>
</dbReference>
<feature type="region of interest" description="Disordered" evidence="8">
    <location>
        <begin position="463"/>
        <end position="495"/>
    </location>
</feature>
<feature type="region of interest" description="Disordered" evidence="8">
    <location>
        <begin position="207"/>
        <end position="230"/>
    </location>
</feature>
<comment type="subcellular location">
    <subcellularLocation>
        <location evidence="1">Nucleus</location>
    </subcellularLocation>
</comment>
<evidence type="ECO:0000256" key="6">
    <source>
        <dbReference type="ARBA" id="ARBA00023230"/>
    </source>
</evidence>
<feature type="compositionally biased region" description="Polar residues" evidence="8">
    <location>
        <begin position="46"/>
        <end position="61"/>
    </location>
</feature>
<evidence type="ECO:0000256" key="7">
    <source>
        <dbReference type="ARBA" id="ARBA00023242"/>
    </source>
</evidence>
<evidence type="ECO:0000259" key="9">
    <source>
        <dbReference type="PROSITE" id="PS50217"/>
    </source>
</evidence>
<dbReference type="SMART" id="SM00338">
    <property type="entry name" value="BRLZ"/>
    <property type="match status" value="1"/>
</dbReference>
<dbReference type="STRING" id="576137.A0A1L7XD18"/>
<name>A0A1L7XD18_9HELO</name>
<keyword evidence="11" id="KW-1185">Reference proteome</keyword>
<evidence type="ECO:0000256" key="4">
    <source>
        <dbReference type="ARBA" id="ARBA00023125"/>
    </source>
</evidence>
<feature type="compositionally biased region" description="Basic and acidic residues" evidence="8">
    <location>
        <begin position="481"/>
        <end position="495"/>
    </location>
</feature>
<dbReference type="InterPro" id="IPR004827">
    <property type="entry name" value="bZIP"/>
</dbReference>
<dbReference type="PANTHER" id="PTHR46714">
    <property type="entry name" value="TRANSCRIPTIONAL ACTIVATOR HAC1"/>
    <property type="match status" value="1"/>
</dbReference>
<keyword evidence="7" id="KW-0539">Nucleus</keyword>
<keyword evidence="6" id="KW-0834">Unfolded protein response</keyword>
<evidence type="ECO:0000256" key="8">
    <source>
        <dbReference type="SAM" id="MobiDB-lite"/>
    </source>
</evidence>
<comment type="similarity">
    <text evidence="2">Belongs to the bZIP family.</text>
</comment>
<dbReference type="OrthoDB" id="674948at2759"/>
<feature type="region of interest" description="Disordered" evidence="8">
    <location>
        <begin position="1"/>
        <end position="126"/>
    </location>
</feature>
<dbReference type="Proteomes" id="UP000184330">
    <property type="component" value="Unassembled WGS sequence"/>
</dbReference>
<dbReference type="GO" id="GO:0006986">
    <property type="term" value="P:response to unfolded protein"/>
    <property type="evidence" value="ECO:0007669"/>
    <property type="project" value="UniProtKB-KW"/>
</dbReference>
<proteinExistence type="inferred from homology"/>
<dbReference type="SUPFAM" id="SSF57959">
    <property type="entry name" value="Leucine zipper domain"/>
    <property type="match status" value="1"/>
</dbReference>
<dbReference type="PROSITE" id="PS50217">
    <property type="entry name" value="BZIP"/>
    <property type="match status" value="1"/>
</dbReference>
<accession>A0A1L7XD18</accession>
<feature type="compositionally biased region" description="Basic and acidic residues" evidence="8">
    <location>
        <begin position="99"/>
        <end position="113"/>
    </location>
</feature>
<dbReference type="InterPro" id="IPR044280">
    <property type="entry name" value="Hac1/HY5"/>
</dbReference>
<protein>
    <recommendedName>
        <fullName evidence="9">BZIP domain-containing protein</fullName>
    </recommendedName>
</protein>
<gene>
    <name evidence="10" type="ORF">PAC_12818</name>
</gene>
<evidence type="ECO:0000256" key="5">
    <source>
        <dbReference type="ARBA" id="ARBA00023163"/>
    </source>
</evidence>
<feature type="domain" description="BZIP" evidence="9">
    <location>
        <begin position="105"/>
        <end position="168"/>
    </location>
</feature>
<sequence>METPTHIKFENSPADSLADSFVSTPGTAYPPLFDDDMSPMDMNDAMTPQSYDDNFRGSTMDPSIAGSPAPEKKPVKKRKSWGQQLPEPKTNLPPRKRAKTEDEKEQRRVERVLRNRRAAQSSRERKRLEVEKLEAEKQAVERRAKDLELRLQAMEERNAMLTRQLQQLGGSMPIFESPPVASSPVAELRQSTPVTFSADIFGQQETENRPISTQSLPQQPAKTVNPAALSPEMRPVAESNATSSDLTQHPAAMLCDLQCQSEELRPWMDSASTPMGFRLLITALWATLSFEIISRIATPLTQIFNSLSTGSPLSPTTSILNLIIWLTTTTASLTSTATMNSSTMTTSQRPRFSLRISLLRRLLACSPKLARPLKDATMEQMRRASEQQLPDCLFSASANRQKLGNSPSVEALMTLCWAIHVIEKELRLENTPKLGADMEEGQAVELTFRPTIEIREREEFPFVKHGRRGSMGSGSGRSKKTLGDWRPVFDHPHGR</sequence>